<dbReference type="EMBL" id="CAJNOU010004046">
    <property type="protein sequence ID" value="CAF1423976.1"/>
    <property type="molecule type" value="Genomic_DNA"/>
</dbReference>
<dbReference type="Proteomes" id="UP000663889">
    <property type="component" value="Unassembled WGS sequence"/>
</dbReference>
<reference evidence="1" key="1">
    <citation type="submission" date="2021-02" db="EMBL/GenBank/DDBJ databases">
        <authorList>
            <person name="Nowell W R."/>
        </authorList>
    </citation>
    <scope>NUCLEOTIDE SEQUENCE</scope>
</reference>
<dbReference type="EMBL" id="CAJOBE010010403">
    <property type="protein sequence ID" value="CAF4107502.1"/>
    <property type="molecule type" value="Genomic_DNA"/>
</dbReference>
<evidence type="ECO:0000313" key="3">
    <source>
        <dbReference type="Proteomes" id="UP000663889"/>
    </source>
</evidence>
<dbReference type="AlphaFoldDB" id="A0A815MNP2"/>
<protein>
    <submittedName>
        <fullName evidence="1">Uncharacterized protein</fullName>
    </submittedName>
</protein>
<organism evidence="1 3">
    <name type="scientific">Rotaria sordida</name>
    <dbReference type="NCBI Taxonomy" id="392033"/>
    <lineage>
        <taxon>Eukaryota</taxon>
        <taxon>Metazoa</taxon>
        <taxon>Spiralia</taxon>
        <taxon>Gnathifera</taxon>
        <taxon>Rotifera</taxon>
        <taxon>Eurotatoria</taxon>
        <taxon>Bdelloidea</taxon>
        <taxon>Philodinida</taxon>
        <taxon>Philodinidae</taxon>
        <taxon>Rotaria</taxon>
    </lineage>
</organism>
<accession>A0A815MNP2</accession>
<dbReference type="Proteomes" id="UP000663874">
    <property type="component" value="Unassembled WGS sequence"/>
</dbReference>
<name>A0A815MNP2_9BILA</name>
<proteinExistence type="predicted"/>
<sequence length="131" mass="15848">MENQLNFPSKEDIQQTFKDFPCTKVISCVDYIRKRKQAQCHVYSYPFLMKFYEQITNNFPGGFYPYVRIVSLYDEHPFEHEFFLQMALAFPLMSRLTLINYCSQNSKQSIDINQNFEIIRYHHLIELNIRQ</sequence>
<evidence type="ECO:0000313" key="2">
    <source>
        <dbReference type="EMBL" id="CAF4107502.1"/>
    </source>
</evidence>
<comment type="caution">
    <text evidence="1">The sequence shown here is derived from an EMBL/GenBank/DDBJ whole genome shotgun (WGS) entry which is preliminary data.</text>
</comment>
<evidence type="ECO:0000313" key="1">
    <source>
        <dbReference type="EMBL" id="CAF1423976.1"/>
    </source>
</evidence>
<gene>
    <name evidence="2" type="ORF">FNK824_LOCUS31686</name>
    <name evidence="1" type="ORF">SEV965_LOCUS32421</name>
</gene>